<dbReference type="Proteomes" id="UP000254330">
    <property type="component" value="Unassembled WGS sequence"/>
</dbReference>
<comment type="caution">
    <text evidence="4">The sequence shown here is derived from an EMBL/GenBank/DDBJ whole genome shotgun (WGS) entry which is preliminary data.</text>
</comment>
<gene>
    <name evidence="4" type="primary">iscS_1</name>
    <name evidence="5" type="ORF">DFR61_12615</name>
    <name evidence="4" type="ORF">NCTC10597_00061</name>
</gene>
<dbReference type="EMBL" id="SNZG01000026">
    <property type="protein sequence ID" value="TDR36081.1"/>
    <property type="molecule type" value="Genomic_DNA"/>
</dbReference>
<dbReference type="Gene3D" id="1.10.260.50">
    <property type="match status" value="1"/>
</dbReference>
<dbReference type="PANTHER" id="PTHR11601">
    <property type="entry name" value="CYSTEINE DESULFURYLASE FAMILY MEMBER"/>
    <property type="match status" value="1"/>
</dbReference>
<dbReference type="RefSeq" id="WP_109350103.1">
    <property type="nucleotide sequence ID" value="NZ_BJUE01000020.1"/>
</dbReference>
<dbReference type="PANTHER" id="PTHR11601:SF36">
    <property type="entry name" value="CYSTEINE DESULFURASE NIFS-RELATED"/>
    <property type="match status" value="1"/>
</dbReference>
<dbReference type="GO" id="GO:0031071">
    <property type="term" value="F:cysteine desulfurase activity"/>
    <property type="evidence" value="ECO:0007669"/>
    <property type="project" value="UniProtKB-EC"/>
</dbReference>
<dbReference type="Gene3D" id="3.40.640.10">
    <property type="entry name" value="Type I PLP-dependent aspartate aminotransferase-like (Major domain)"/>
    <property type="match status" value="1"/>
</dbReference>
<dbReference type="InterPro" id="IPR015421">
    <property type="entry name" value="PyrdxlP-dep_Trfase_major"/>
</dbReference>
<evidence type="ECO:0000256" key="1">
    <source>
        <dbReference type="ARBA" id="ARBA00001933"/>
    </source>
</evidence>
<dbReference type="NCBIfam" id="NF002806">
    <property type="entry name" value="PRK02948.1"/>
    <property type="match status" value="1"/>
</dbReference>
<keyword evidence="2" id="KW-0663">Pyridoxal phosphate</keyword>
<dbReference type="OrthoDB" id="9808002at2"/>
<keyword evidence="7" id="KW-1185">Reference proteome</keyword>
<dbReference type="Proteomes" id="UP000294641">
    <property type="component" value="Unassembled WGS sequence"/>
</dbReference>
<dbReference type="PIRSF" id="PIRSF005572">
    <property type="entry name" value="NifS"/>
    <property type="match status" value="1"/>
</dbReference>
<proteinExistence type="predicted"/>
<organism evidence="4 6">
    <name type="scientific">Kurthia zopfii</name>
    <dbReference type="NCBI Taxonomy" id="1650"/>
    <lineage>
        <taxon>Bacteria</taxon>
        <taxon>Bacillati</taxon>
        <taxon>Bacillota</taxon>
        <taxon>Bacilli</taxon>
        <taxon>Bacillales</taxon>
        <taxon>Caryophanaceae</taxon>
        <taxon>Kurthia</taxon>
    </lineage>
</organism>
<dbReference type="InterPro" id="IPR015424">
    <property type="entry name" value="PyrdxlP-dep_Trfase"/>
</dbReference>
<reference evidence="4 6" key="1">
    <citation type="submission" date="2018-06" db="EMBL/GenBank/DDBJ databases">
        <authorList>
            <consortium name="Pathogen Informatics"/>
            <person name="Doyle S."/>
        </authorList>
    </citation>
    <scope>NUCLEOTIDE SEQUENCE [LARGE SCALE GENOMIC DNA]</scope>
    <source>
        <strain evidence="4 6">NCTC10597</strain>
    </source>
</reference>
<dbReference type="AlphaFoldDB" id="A0A8B4Q596"/>
<dbReference type="InterPro" id="IPR015422">
    <property type="entry name" value="PyrdxlP-dep_Trfase_small"/>
</dbReference>
<evidence type="ECO:0000313" key="4">
    <source>
        <dbReference type="EMBL" id="STX08419.1"/>
    </source>
</evidence>
<dbReference type="SUPFAM" id="SSF53383">
    <property type="entry name" value="PLP-dependent transferases"/>
    <property type="match status" value="1"/>
</dbReference>
<comment type="cofactor">
    <cofactor evidence="1">
        <name>pyridoxal 5'-phosphate</name>
        <dbReference type="ChEBI" id="CHEBI:597326"/>
    </cofactor>
</comment>
<protein>
    <submittedName>
        <fullName evidence="4">Cysteine desulfurase</fullName>
        <ecNumber evidence="4">2.8.1.7</ecNumber>
    </submittedName>
</protein>
<evidence type="ECO:0000313" key="5">
    <source>
        <dbReference type="EMBL" id="TDR36081.1"/>
    </source>
</evidence>
<evidence type="ECO:0000256" key="2">
    <source>
        <dbReference type="ARBA" id="ARBA00022898"/>
    </source>
</evidence>
<evidence type="ECO:0000313" key="7">
    <source>
        <dbReference type="Proteomes" id="UP000294641"/>
    </source>
</evidence>
<dbReference type="InterPro" id="IPR016454">
    <property type="entry name" value="Cysteine_dSase"/>
</dbReference>
<reference evidence="5 7" key="2">
    <citation type="submission" date="2019-03" db="EMBL/GenBank/DDBJ databases">
        <title>Genomic Encyclopedia of Type Strains, Phase IV (KMG-IV): sequencing the most valuable type-strain genomes for metagenomic binning, comparative biology and taxonomic classification.</title>
        <authorList>
            <person name="Goeker M."/>
        </authorList>
    </citation>
    <scope>NUCLEOTIDE SEQUENCE [LARGE SCALE GENOMIC DNA]</scope>
    <source>
        <strain evidence="5 7">DSM 20580</strain>
    </source>
</reference>
<dbReference type="Gene3D" id="3.90.1150.10">
    <property type="entry name" value="Aspartate Aminotransferase, domain 1"/>
    <property type="match status" value="1"/>
</dbReference>
<keyword evidence="4" id="KW-0808">Transferase</keyword>
<evidence type="ECO:0000313" key="6">
    <source>
        <dbReference type="Proteomes" id="UP000254330"/>
    </source>
</evidence>
<dbReference type="EC" id="2.8.1.7" evidence="4"/>
<evidence type="ECO:0000259" key="3">
    <source>
        <dbReference type="Pfam" id="PF00266"/>
    </source>
</evidence>
<dbReference type="Pfam" id="PF00266">
    <property type="entry name" value="Aminotran_5"/>
    <property type="match status" value="1"/>
</dbReference>
<accession>A0A8B4Q596</accession>
<dbReference type="EMBL" id="UGNP01000001">
    <property type="protein sequence ID" value="STX08419.1"/>
    <property type="molecule type" value="Genomic_DNA"/>
</dbReference>
<feature type="domain" description="Aminotransferase class V" evidence="3">
    <location>
        <begin position="2"/>
        <end position="352"/>
    </location>
</feature>
<dbReference type="InterPro" id="IPR000192">
    <property type="entry name" value="Aminotrans_V_dom"/>
</dbReference>
<name>A0A8B4Q596_9BACL</name>
<sequence length="369" mass="40153">MVYLDYAATAPMKDVAIEAYRETATKYYGNSSSLHEAGWMAEQLLENAREIIAQTCGVSKEGIYFTGSGTEGNLIAILSIVGAQKGKHIITSAAEHTSVHAAMNALEKQGYEITKVPMTSDGQVNIELIEQAIRPTTVMVSMQHINPETGVIQPVDEMIQIAQKYGIKTHIDCVQSFMKLNLKGLLSRVDGATISAHKVGGPKGLGAIYLNPCCQVSPIFPGLTHERGIRGGTIDIPAIVAFASVVQSFSEEMELEYLWQIREEFKQHIDSKLVEVIESKDAQLPSIIGCVAKGIEGQLVMLKLSEKGYYISTGSACDIGHDNGTKAIEAMGYGLEAARGFFRISFHASHTKAIMRSLSKEINQIIQNT</sequence>